<accession>A5DPE2</accession>
<dbReference type="OMA" id="SMITHES"/>
<dbReference type="AlphaFoldDB" id="A5DPE2"/>
<dbReference type="HOGENOM" id="CLU_010103_2_0_1"/>
<protein>
    <submittedName>
        <fullName evidence="1">Uncharacterized protein</fullName>
    </submittedName>
</protein>
<dbReference type="InterPro" id="IPR009836">
    <property type="entry name" value="GRDP-like"/>
</dbReference>
<dbReference type="PANTHER" id="PTHR34365">
    <property type="entry name" value="ENOLASE (DUF1399)"/>
    <property type="match status" value="1"/>
</dbReference>
<dbReference type="STRING" id="294746.A5DPE2"/>
<name>A5DPE2_PICGU</name>
<gene>
    <name evidence="1" type="ORF">PGUG_05143</name>
</gene>
<dbReference type="VEuPathDB" id="FungiDB:PGUG_05143"/>
<dbReference type="InParanoid" id="A5DPE2"/>
<dbReference type="Pfam" id="PF07173">
    <property type="entry name" value="GRDP-like"/>
    <property type="match status" value="1"/>
</dbReference>
<reference evidence="1 2" key="1">
    <citation type="journal article" date="2009" name="Nature">
        <title>Evolution of pathogenicity and sexual reproduction in eight Candida genomes.</title>
        <authorList>
            <person name="Butler G."/>
            <person name="Rasmussen M.D."/>
            <person name="Lin M.F."/>
            <person name="Santos M.A."/>
            <person name="Sakthikumar S."/>
            <person name="Munro C.A."/>
            <person name="Rheinbay E."/>
            <person name="Grabherr M."/>
            <person name="Forche A."/>
            <person name="Reedy J.L."/>
            <person name="Agrafioti I."/>
            <person name="Arnaud M.B."/>
            <person name="Bates S."/>
            <person name="Brown A.J."/>
            <person name="Brunke S."/>
            <person name="Costanzo M.C."/>
            <person name="Fitzpatrick D.A."/>
            <person name="de Groot P.W."/>
            <person name="Harris D."/>
            <person name="Hoyer L.L."/>
            <person name="Hube B."/>
            <person name="Klis F.M."/>
            <person name="Kodira C."/>
            <person name="Lennard N."/>
            <person name="Logue M.E."/>
            <person name="Martin R."/>
            <person name="Neiman A.M."/>
            <person name="Nikolaou E."/>
            <person name="Quail M.A."/>
            <person name="Quinn J."/>
            <person name="Santos M.C."/>
            <person name="Schmitzberger F.F."/>
            <person name="Sherlock G."/>
            <person name="Shah P."/>
            <person name="Silverstein K.A."/>
            <person name="Skrzypek M.S."/>
            <person name="Soll D."/>
            <person name="Staggs R."/>
            <person name="Stansfield I."/>
            <person name="Stumpf M.P."/>
            <person name="Sudbery P.E."/>
            <person name="Srikantha T."/>
            <person name="Zeng Q."/>
            <person name="Berman J."/>
            <person name="Berriman M."/>
            <person name="Heitman J."/>
            <person name="Gow N.A."/>
            <person name="Lorenz M.C."/>
            <person name="Birren B.W."/>
            <person name="Kellis M."/>
            <person name="Cuomo C.A."/>
        </authorList>
    </citation>
    <scope>NUCLEOTIDE SEQUENCE [LARGE SCALE GENOMIC DNA]</scope>
    <source>
        <strain evidence="2">ATCC 6260 / CBS 566 / DSM 6381 / JCM 1539 / NBRC 10279 / NRRL Y-324</strain>
    </source>
</reference>
<proteinExistence type="predicted"/>
<dbReference type="PANTHER" id="PTHR34365:SF7">
    <property type="entry name" value="GLYCINE-RICH DOMAIN-CONTAINING PROTEIN 1"/>
    <property type="match status" value="1"/>
</dbReference>
<dbReference type="eggNOG" id="ENOG502RYJ5">
    <property type="taxonomic scope" value="Eukaryota"/>
</dbReference>
<evidence type="ECO:0000313" key="2">
    <source>
        <dbReference type="Proteomes" id="UP000001997"/>
    </source>
</evidence>
<dbReference type="EMBL" id="CH408160">
    <property type="protein sequence ID" value="EDK41045.2"/>
    <property type="molecule type" value="Genomic_DNA"/>
</dbReference>
<evidence type="ECO:0000313" key="1">
    <source>
        <dbReference type="EMBL" id="EDK41045.2"/>
    </source>
</evidence>
<dbReference type="Proteomes" id="UP000001997">
    <property type="component" value="Unassembled WGS sequence"/>
</dbReference>
<sequence>MTITKAMVSDKSQFGFHVFADSDTKKHFPTRDEVEAHLKLLKSFQLLRRSIASSDDPVCAAKTWQVFVTNSGRRFVIYVSALKKYMFQNSGPEYYPLDETSMYVKEATRNKRLIDIMASHLPPLDVLMVWHAFALNPKSFYDAFLRNNFLTFVFIPFPLHLINEAIDNNSLLYKPEMTYVDQFNYILSCYGVKMAYYFDEPFQANAHVVPVMCPICRKIISGSLALSNDSDTGFADSNFKIDDVKPCCGFQDTINHEQLRRRQFYADLSDKRTLPYIYKFFSLVLNYGNQNPLDLDACIKRENLPIRSQLKTESVETFINRNERFTFRRRLQIIGRNYPQFNLIYLTIPREDTIQIHEDLVGCVVRQGRFVEAINDQDWYGSPTKGEAIAESILRYSRFMSLLVRFGTTSTLVPTLDIDLVWHTHQLSPYFYFSWCLDNSKDNMVVDHDDKVEEGNLNDWFERTAKLYRAEFKYDYCACFCWYCVCIRNHANSKLQTIFNSGKHKDETKAHTNLSHISTHNAIALPFSKAEERRRQVQQKFKDRYLPWTLDNHQKMFFESNLFVVPPLNPIALTTKYVCTFYGTALCQAVAQGFAGCRGANCISGRYNGPVK</sequence>
<organism evidence="1 2">
    <name type="scientific">Meyerozyma guilliermondii (strain ATCC 6260 / CBS 566 / DSM 6381 / JCM 1539 / NBRC 10279 / NRRL Y-324)</name>
    <name type="common">Yeast</name>
    <name type="synonym">Candida guilliermondii</name>
    <dbReference type="NCBI Taxonomy" id="294746"/>
    <lineage>
        <taxon>Eukaryota</taxon>
        <taxon>Fungi</taxon>
        <taxon>Dikarya</taxon>
        <taxon>Ascomycota</taxon>
        <taxon>Saccharomycotina</taxon>
        <taxon>Pichiomycetes</taxon>
        <taxon>Debaryomycetaceae</taxon>
        <taxon>Meyerozyma</taxon>
    </lineage>
</organism>
<dbReference type="RefSeq" id="XP_001483188.2">
    <property type="nucleotide sequence ID" value="XM_001483138.1"/>
</dbReference>
<dbReference type="OrthoDB" id="2684236at2759"/>
<dbReference type="KEGG" id="pgu:PGUG_05143"/>
<dbReference type="GeneID" id="5124660"/>
<keyword evidence="2" id="KW-1185">Reference proteome</keyword>